<keyword evidence="2" id="KW-1185">Reference proteome</keyword>
<protein>
    <submittedName>
        <fullName evidence="1">Uncharacterized protein</fullName>
    </submittedName>
</protein>
<evidence type="ECO:0000313" key="2">
    <source>
        <dbReference type="Proteomes" id="UP001189122"/>
    </source>
</evidence>
<name>A0A7I8JQH5_SPIIN</name>
<dbReference type="AlphaFoldDB" id="A0A7I8JQH5"/>
<organism evidence="1">
    <name type="scientific">Spirodela intermedia</name>
    <name type="common">Intermediate duckweed</name>
    <dbReference type="NCBI Taxonomy" id="51605"/>
    <lineage>
        <taxon>Eukaryota</taxon>
        <taxon>Viridiplantae</taxon>
        <taxon>Streptophyta</taxon>
        <taxon>Embryophyta</taxon>
        <taxon>Tracheophyta</taxon>
        <taxon>Spermatophyta</taxon>
        <taxon>Magnoliopsida</taxon>
        <taxon>Liliopsida</taxon>
        <taxon>Araceae</taxon>
        <taxon>Lemnoideae</taxon>
        <taxon>Spirodela</taxon>
    </lineage>
</organism>
<dbReference type="EMBL" id="CACRZD030000016">
    <property type="protein sequence ID" value="CAA6672418.1"/>
    <property type="molecule type" value="Genomic_DNA"/>
</dbReference>
<gene>
    <name evidence="1" type="ORF">SI7747_16018829</name>
</gene>
<accession>A0A7I8JQH5</accession>
<evidence type="ECO:0000313" key="1">
    <source>
        <dbReference type="EMBL" id="CAA2633301.1"/>
    </source>
</evidence>
<sequence>MVCLAKSSVDMRHHRFASLTRETCWPSWEVCR</sequence>
<proteinExistence type="predicted"/>
<reference evidence="1 2" key="1">
    <citation type="submission" date="2019-12" db="EMBL/GenBank/DDBJ databases">
        <authorList>
            <person name="Scholz U."/>
            <person name="Mascher M."/>
            <person name="Fiebig A."/>
        </authorList>
    </citation>
    <scope>NUCLEOTIDE SEQUENCE</scope>
</reference>
<dbReference type="Proteomes" id="UP001189122">
    <property type="component" value="Unassembled WGS sequence"/>
</dbReference>
<dbReference type="EMBL" id="LR743603">
    <property type="protein sequence ID" value="CAA2633301.1"/>
    <property type="molecule type" value="Genomic_DNA"/>
</dbReference>